<protein>
    <recommendedName>
        <fullName evidence="4">Transmembrane protein</fullName>
    </recommendedName>
</protein>
<evidence type="ECO:0000313" key="2">
    <source>
        <dbReference type="EMBL" id="UNP29625.1"/>
    </source>
</evidence>
<keyword evidence="3" id="KW-1185">Reference proteome</keyword>
<feature type="transmembrane region" description="Helical" evidence="1">
    <location>
        <begin position="75"/>
        <end position="96"/>
    </location>
</feature>
<dbReference type="Proteomes" id="UP000829194">
    <property type="component" value="Chromosome"/>
</dbReference>
<feature type="transmembrane region" description="Helical" evidence="1">
    <location>
        <begin position="108"/>
        <end position="131"/>
    </location>
</feature>
<organism evidence="2 3">
    <name type="scientific">Lysobacter gummosus</name>
    <dbReference type="NCBI Taxonomy" id="262324"/>
    <lineage>
        <taxon>Bacteria</taxon>
        <taxon>Pseudomonadati</taxon>
        <taxon>Pseudomonadota</taxon>
        <taxon>Gammaproteobacteria</taxon>
        <taxon>Lysobacterales</taxon>
        <taxon>Lysobacteraceae</taxon>
        <taxon>Lysobacter</taxon>
    </lineage>
</organism>
<name>A0ABY3XCW3_9GAMM</name>
<dbReference type="RefSeq" id="WP_148649143.1">
    <property type="nucleotide sequence ID" value="NZ_CP011131.1"/>
</dbReference>
<sequence length="147" mass="16000">MNDQYRRCARIAALWLGLMGGIGASQAQFGATGSSELPLSLLWGPWIILLLVLPVAAWLRPAWRPRLCKAVRRGVLAYLFIEFVPLLVCLLIKGIFGVGEEAGLMSWALTMMGVIFSGLVLLTFISVALVLDGVVSLFRRTPSVNQG</sequence>
<accession>A0ABY3XCW3</accession>
<keyword evidence="1" id="KW-0812">Transmembrane</keyword>
<reference evidence="2 3" key="1">
    <citation type="submission" date="2022-03" db="EMBL/GenBank/DDBJ databases">
        <title>Complete genome sequence of Lysobacter capsici VKM B-2533 and Lysobacter gummosus 10.1.1, promising sources of lytic agents.</title>
        <authorList>
            <person name="Tarlachkov S.V."/>
            <person name="Kudryakova I.V."/>
            <person name="Afoshin A.S."/>
            <person name="Leontyevskaya E.A."/>
            <person name="Leontyevskaya N.V."/>
        </authorList>
    </citation>
    <scope>NUCLEOTIDE SEQUENCE [LARGE SCALE GENOMIC DNA]</scope>
    <source>
        <strain evidence="2 3">10.1.1</strain>
    </source>
</reference>
<feature type="transmembrane region" description="Helical" evidence="1">
    <location>
        <begin position="43"/>
        <end position="63"/>
    </location>
</feature>
<evidence type="ECO:0008006" key="4">
    <source>
        <dbReference type="Google" id="ProtNLM"/>
    </source>
</evidence>
<keyword evidence="1" id="KW-0472">Membrane</keyword>
<gene>
    <name evidence="2" type="ORF">MOV92_24765</name>
</gene>
<keyword evidence="1" id="KW-1133">Transmembrane helix</keyword>
<proteinExistence type="predicted"/>
<evidence type="ECO:0000313" key="3">
    <source>
        <dbReference type="Proteomes" id="UP000829194"/>
    </source>
</evidence>
<dbReference type="EMBL" id="CP093547">
    <property type="protein sequence ID" value="UNP29625.1"/>
    <property type="molecule type" value="Genomic_DNA"/>
</dbReference>
<evidence type="ECO:0000256" key="1">
    <source>
        <dbReference type="SAM" id="Phobius"/>
    </source>
</evidence>